<feature type="region of interest" description="Disordered" evidence="1">
    <location>
        <begin position="86"/>
        <end position="181"/>
    </location>
</feature>
<name>A0AAV7J3S2_COTGL</name>
<organism evidence="2 3">
    <name type="scientific">Cotesia glomerata</name>
    <name type="common">Lepidopteran parasitic wasp</name>
    <name type="synonym">Apanteles glomeratus</name>
    <dbReference type="NCBI Taxonomy" id="32391"/>
    <lineage>
        <taxon>Eukaryota</taxon>
        <taxon>Metazoa</taxon>
        <taxon>Ecdysozoa</taxon>
        <taxon>Arthropoda</taxon>
        <taxon>Hexapoda</taxon>
        <taxon>Insecta</taxon>
        <taxon>Pterygota</taxon>
        <taxon>Neoptera</taxon>
        <taxon>Endopterygota</taxon>
        <taxon>Hymenoptera</taxon>
        <taxon>Apocrita</taxon>
        <taxon>Ichneumonoidea</taxon>
        <taxon>Braconidae</taxon>
        <taxon>Microgastrinae</taxon>
        <taxon>Cotesia</taxon>
    </lineage>
</organism>
<gene>
    <name evidence="2" type="ORF">KQX54_008849</name>
</gene>
<sequence>MDTRRKIFHVDWDSPSTETGTVKRRPLSMNVSLKNIPKLNKIRPKSSVIGSKLVNNDLVMKPGVNRMSKLAVKKEFGLKLSGSLNKSARKETHGDNWKESEQTKKIRRSGIPKPMMSSSRPRLVNSSSESSGIGSPLSPLSPQNDNGETSVRKNGGAIKTSGSKSSGLGSPNSPDSPLSPDSQQYAAFYLIQQQLEKLHNCACERRQAERILQDMNPRESPRKRRLLAA</sequence>
<feature type="compositionally biased region" description="Low complexity" evidence="1">
    <location>
        <begin position="117"/>
        <end position="142"/>
    </location>
</feature>
<dbReference type="Proteomes" id="UP000826195">
    <property type="component" value="Unassembled WGS sequence"/>
</dbReference>
<feature type="compositionally biased region" description="Basic and acidic residues" evidence="1">
    <location>
        <begin position="88"/>
        <end position="104"/>
    </location>
</feature>
<accession>A0AAV7J3S2</accession>
<reference evidence="2 3" key="1">
    <citation type="journal article" date="2021" name="J. Hered.">
        <title>A chromosome-level genome assembly of the parasitoid wasp, Cotesia glomerata (Hymenoptera: Braconidae).</title>
        <authorList>
            <person name="Pinto B.J."/>
            <person name="Weis J.J."/>
            <person name="Gamble T."/>
            <person name="Ode P.J."/>
            <person name="Paul R."/>
            <person name="Zaspel J.M."/>
        </authorList>
    </citation>
    <scope>NUCLEOTIDE SEQUENCE [LARGE SCALE GENOMIC DNA]</scope>
    <source>
        <strain evidence="2">CgM1</strain>
    </source>
</reference>
<feature type="compositionally biased region" description="Low complexity" evidence="1">
    <location>
        <begin position="161"/>
        <end position="181"/>
    </location>
</feature>
<evidence type="ECO:0000313" key="3">
    <source>
        <dbReference type="Proteomes" id="UP000826195"/>
    </source>
</evidence>
<evidence type="ECO:0000256" key="1">
    <source>
        <dbReference type="SAM" id="MobiDB-lite"/>
    </source>
</evidence>
<proteinExistence type="predicted"/>
<keyword evidence="3" id="KW-1185">Reference proteome</keyword>
<comment type="caution">
    <text evidence="2">The sequence shown here is derived from an EMBL/GenBank/DDBJ whole genome shotgun (WGS) entry which is preliminary data.</text>
</comment>
<dbReference type="EMBL" id="JAHXZJ010000002">
    <property type="protein sequence ID" value="KAH0564034.1"/>
    <property type="molecule type" value="Genomic_DNA"/>
</dbReference>
<evidence type="ECO:0000313" key="2">
    <source>
        <dbReference type="EMBL" id="KAH0564034.1"/>
    </source>
</evidence>
<protein>
    <submittedName>
        <fullName evidence="2">Uncharacterized protein</fullName>
    </submittedName>
</protein>
<dbReference type="AlphaFoldDB" id="A0AAV7J3S2"/>